<keyword evidence="4" id="KW-0472">Membrane</keyword>
<dbReference type="Gene3D" id="1.25.40.390">
    <property type="match status" value="1"/>
</dbReference>
<comment type="subcellular location">
    <subcellularLocation>
        <location evidence="1">Cell outer membrane</location>
    </subcellularLocation>
</comment>
<feature type="signal peptide" evidence="6">
    <location>
        <begin position="1"/>
        <end position="22"/>
    </location>
</feature>
<keyword evidence="5" id="KW-0998">Cell outer membrane</keyword>
<evidence type="ECO:0000256" key="3">
    <source>
        <dbReference type="ARBA" id="ARBA00022729"/>
    </source>
</evidence>
<evidence type="ECO:0000256" key="6">
    <source>
        <dbReference type="SAM" id="SignalP"/>
    </source>
</evidence>
<dbReference type="SUPFAM" id="SSF48452">
    <property type="entry name" value="TPR-like"/>
    <property type="match status" value="1"/>
</dbReference>
<dbReference type="InterPro" id="IPR012944">
    <property type="entry name" value="SusD_RagB_dom"/>
</dbReference>
<evidence type="ECO:0000256" key="1">
    <source>
        <dbReference type="ARBA" id="ARBA00004442"/>
    </source>
</evidence>
<comment type="similarity">
    <text evidence="2">Belongs to the SusD family.</text>
</comment>
<comment type="caution">
    <text evidence="10">The sequence shown here is derived from an EMBL/GenBank/DDBJ whole genome shotgun (WGS) entry which is preliminary data.</text>
</comment>
<keyword evidence="3 6" id="KW-0732">Signal</keyword>
<evidence type="ECO:0000256" key="5">
    <source>
        <dbReference type="ARBA" id="ARBA00023237"/>
    </source>
</evidence>
<accession>A0A5M5BQA4</accession>
<dbReference type="Proteomes" id="UP000375690">
    <property type="component" value="Unassembled WGS sequence"/>
</dbReference>
<organism evidence="10 12">
    <name type="scientific">Bacteroides ovatus</name>
    <dbReference type="NCBI Taxonomy" id="28116"/>
    <lineage>
        <taxon>Bacteria</taxon>
        <taxon>Pseudomonadati</taxon>
        <taxon>Bacteroidota</taxon>
        <taxon>Bacteroidia</taxon>
        <taxon>Bacteroidales</taxon>
        <taxon>Bacteroidaceae</taxon>
        <taxon>Bacteroides</taxon>
    </lineage>
</organism>
<evidence type="ECO:0000313" key="12">
    <source>
        <dbReference type="Proteomes" id="UP000375690"/>
    </source>
</evidence>
<evidence type="ECO:0000313" key="10">
    <source>
        <dbReference type="EMBL" id="KAB1325989.1"/>
    </source>
</evidence>
<dbReference type="EMBL" id="VWFC01000014">
    <property type="protein sequence ID" value="KAB1325989.1"/>
    <property type="molecule type" value="Genomic_DNA"/>
</dbReference>
<dbReference type="Pfam" id="PF14322">
    <property type="entry name" value="SusD-like_3"/>
    <property type="match status" value="1"/>
</dbReference>
<evidence type="ECO:0000259" key="8">
    <source>
        <dbReference type="Pfam" id="PF14322"/>
    </source>
</evidence>
<reference evidence="11 12" key="1">
    <citation type="journal article" date="2019" name="Nat. Med.">
        <title>A library of human gut bacterial isolates paired with longitudinal multiomics data enables mechanistic microbiome research.</title>
        <authorList>
            <person name="Poyet M."/>
            <person name="Groussin M."/>
            <person name="Gibbons S.M."/>
            <person name="Avila-Pacheco J."/>
            <person name="Jiang X."/>
            <person name="Kearney S.M."/>
            <person name="Perrotta A.R."/>
            <person name="Berdy B."/>
            <person name="Zhao S."/>
            <person name="Lieberman T.D."/>
            <person name="Swanson P.K."/>
            <person name="Smith M."/>
            <person name="Roesemann S."/>
            <person name="Alexander J.E."/>
            <person name="Rich S.A."/>
            <person name="Livny J."/>
            <person name="Vlamakis H."/>
            <person name="Clish C."/>
            <person name="Bullock K."/>
            <person name="Deik A."/>
            <person name="Scott J."/>
            <person name="Pierce K.A."/>
            <person name="Xavier R.J."/>
            <person name="Alm E.J."/>
        </authorList>
    </citation>
    <scope>NUCLEOTIDE SEQUENCE [LARGE SCALE GENOMIC DNA]</scope>
    <source>
        <strain evidence="9 11">BIOML-A160</strain>
        <strain evidence="10 12">BIOML-A2</strain>
    </source>
</reference>
<feature type="domain" description="SusD-like N-terminal" evidence="8">
    <location>
        <begin position="24"/>
        <end position="231"/>
    </location>
</feature>
<protein>
    <submittedName>
        <fullName evidence="10">RagB/SusD family nutrient uptake outer membrane protein</fullName>
    </submittedName>
</protein>
<name>A0A5M5BQA4_BACOV</name>
<gene>
    <name evidence="10" type="ORF">F3B53_13545</name>
    <name evidence="9" type="ORF">F3F25_08770</name>
</gene>
<feature type="domain" description="RagB/SusD" evidence="7">
    <location>
        <begin position="341"/>
        <end position="552"/>
    </location>
</feature>
<dbReference type="EMBL" id="VWLB01000011">
    <property type="protein sequence ID" value="KAA3929413.1"/>
    <property type="molecule type" value="Genomic_DNA"/>
</dbReference>
<feature type="chain" id="PRO_5039866090" evidence="6">
    <location>
        <begin position="23"/>
        <end position="554"/>
    </location>
</feature>
<dbReference type="CDD" id="cd08977">
    <property type="entry name" value="SusD"/>
    <property type="match status" value="1"/>
</dbReference>
<dbReference type="Proteomes" id="UP000365824">
    <property type="component" value="Unassembled WGS sequence"/>
</dbReference>
<evidence type="ECO:0000313" key="11">
    <source>
        <dbReference type="Proteomes" id="UP000365824"/>
    </source>
</evidence>
<sequence>MKKLVYYISTLALCILPFTSCSDLLDEDPRSEIRKNNYMNNATEAKNVLLGVYRDMVSDNMYALNLSIYFDITNDLAQCEGNTTNSFRDYPANAFTTSNSYVQNTWAALYNAIYDANDFIERLEAKMITYNTEDQALAKLYLAEARGLRALYYFELVRWYGHIALITSTSESYKNPETFVQADPTDVYKYIENDLKYAIDVLPYATEDELRGDNKFRLSKGAVLGLLTRVYATWAGAPLKDTSKWELAAQTASLLINSGKHRLLDSYEQLWKNTCNGVWDPAESLIEVSFFAPTVTGSASEDPCGRIGKWNGVAVSEIEGKRASNSANVKVIHPFYLRWKEKEPNDLRRDLSIANYKYAPNKILYVKESELEDPSAGQKNKQIYTPAKWDTEKYVEQHNSLLNKDKSNINWYILRYADVLLLYAEALNECHNGPTSDALAAINMVRRRGYGKPYLTGNSAIDLKTMSYEDFKKAVQNERAYELAFEGQRRQDLVRWGIYYESIVNTYKDIVGWYPEGNFIAYTFTKKGKHELLPIPQRDLDLMKKFNQNPGWGK</sequence>
<evidence type="ECO:0000313" key="9">
    <source>
        <dbReference type="EMBL" id="KAA3929413.1"/>
    </source>
</evidence>
<evidence type="ECO:0000256" key="4">
    <source>
        <dbReference type="ARBA" id="ARBA00023136"/>
    </source>
</evidence>
<dbReference type="InterPro" id="IPR011990">
    <property type="entry name" value="TPR-like_helical_dom_sf"/>
</dbReference>
<dbReference type="RefSeq" id="WP_120079117.1">
    <property type="nucleotide sequence ID" value="NZ_CP103100.1"/>
</dbReference>
<proteinExistence type="inferred from homology"/>
<evidence type="ECO:0000259" key="7">
    <source>
        <dbReference type="Pfam" id="PF07980"/>
    </source>
</evidence>
<dbReference type="InterPro" id="IPR033985">
    <property type="entry name" value="SusD-like_N"/>
</dbReference>
<dbReference type="Pfam" id="PF07980">
    <property type="entry name" value="SusD_RagB"/>
    <property type="match status" value="1"/>
</dbReference>
<evidence type="ECO:0000256" key="2">
    <source>
        <dbReference type="ARBA" id="ARBA00006275"/>
    </source>
</evidence>
<dbReference type="AlphaFoldDB" id="A0A5M5BQA4"/>
<dbReference type="GO" id="GO:0009279">
    <property type="term" value="C:cell outer membrane"/>
    <property type="evidence" value="ECO:0007669"/>
    <property type="project" value="UniProtKB-SubCell"/>
</dbReference>